<proteinExistence type="predicted"/>
<evidence type="ECO:0000256" key="9">
    <source>
        <dbReference type="ARBA" id="ARBA00023136"/>
    </source>
</evidence>
<evidence type="ECO:0000256" key="5">
    <source>
        <dbReference type="ARBA" id="ARBA00022723"/>
    </source>
</evidence>
<dbReference type="FunFam" id="3.30.40.10:FF:000795">
    <property type="entry name" value="E3 ubiquitin-protein ligase RMA1H1"/>
    <property type="match status" value="1"/>
</dbReference>
<dbReference type="SUPFAM" id="SSF57850">
    <property type="entry name" value="RING/U-box"/>
    <property type="match status" value="1"/>
</dbReference>
<feature type="compositionally biased region" description="Polar residues" evidence="12">
    <location>
        <begin position="121"/>
        <end position="139"/>
    </location>
</feature>
<comment type="domain">
    <text evidence="11">The RING-type zinc finger domain is responsible for E3 ligase activity.</text>
</comment>
<gene>
    <name evidence="14" type="ORF">Tsubulata_050580</name>
</gene>
<evidence type="ECO:0000256" key="2">
    <source>
        <dbReference type="ARBA" id="ARBA00004308"/>
    </source>
</evidence>
<keyword evidence="8 11" id="KW-0862">Zinc</keyword>
<comment type="catalytic activity">
    <reaction evidence="1 11">
        <text>S-ubiquitinyl-[E2 ubiquitin-conjugating enzyme]-L-cysteine + [acceptor protein]-L-lysine = [E2 ubiquitin-conjugating enzyme]-L-cysteine + N(6)-ubiquitinyl-[acceptor protein]-L-lysine.</text>
        <dbReference type="EC" id="2.3.2.27"/>
    </reaction>
</comment>
<reference evidence="14" key="1">
    <citation type="submission" date="2022-02" db="EMBL/GenBank/DDBJ databases">
        <authorList>
            <person name="Henning P.M."/>
            <person name="McCubbin A.G."/>
            <person name="Shore J.S."/>
        </authorList>
    </citation>
    <scope>NUCLEOTIDE SEQUENCE</scope>
    <source>
        <strain evidence="14">F60SS</strain>
        <tissue evidence="14">Leaves</tissue>
    </source>
</reference>
<comment type="subcellular location">
    <subcellularLocation>
        <location evidence="2">Endomembrane system</location>
    </subcellularLocation>
    <subcellularLocation>
        <location evidence="11">Endoplasmic reticulum membrane</location>
        <topology evidence="11">Single-pass type IV membrane protein</topology>
    </subcellularLocation>
</comment>
<dbReference type="PANTHER" id="PTHR12313">
    <property type="entry name" value="E3 UBIQUITIN-PROTEIN LIGASE RNF5-RELATED"/>
    <property type="match status" value="1"/>
</dbReference>
<dbReference type="InterPro" id="IPR013083">
    <property type="entry name" value="Znf_RING/FYVE/PHD"/>
</dbReference>
<dbReference type="GO" id="GO:0005789">
    <property type="term" value="C:endoplasmic reticulum membrane"/>
    <property type="evidence" value="ECO:0007669"/>
    <property type="project" value="UniProtKB-SubCell"/>
</dbReference>
<organism evidence="14 15">
    <name type="scientific">Turnera subulata</name>
    <dbReference type="NCBI Taxonomy" id="218843"/>
    <lineage>
        <taxon>Eukaryota</taxon>
        <taxon>Viridiplantae</taxon>
        <taxon>Streptophyta</taxon>
        <taxon>Embryophyta</taxon>
        <taxon>Tracheophyta</taxon>
        <taxon>Spermatophyta</taxon>
        <taxon>Magnoliopsida</taxon>
        <taxon>eudicotyledons</taxon>
        <taxon>Gunneridae</taxon>
        <taxon>Pentapetalae</taxon>
        <taxon>rosids</taxon>
        <taxon>fabids</taxon>
        <taxon>Malpighiales</taxon>
        <taxon>Passifloraceae</taxon>
        <taxon>Turnera</taxon>
    </lineage>
</organism>
<sequence>MDFEQYFTQEWKSVSSAATGSDSFGGCFDCNICFDYAQEPVVTLCGHLYCWPCIYKWLHIQSSSLASDEHPQCPVCKADISHTTMVPLYGRGQASSDAEPDEKTSSRGMVIPPRPPACGTQVLTSSTSQTGQQLPYRNPYQNHSYGANPYGSFEEASQSPMLNLGRTTMTGLNHPVVGMFREMVYARVFGNPENLPQDRTKPHVSTTVAISLGVLIAVVKLHTHAMGFST</sequence>
<dbReference type="Proteomes" id="UP001141552">
    <property type="component" value="Unassembled WGS sequence"/>
</dbReference>
<dbReference type="InterPro" id="IPR045103">
    <property type="entry name" value="RNF5/RNF185-like"/>
</dbReference>
<dbReference type="EC" id="2.3.2.27" evidence="11"/>
<dbReference type="Gene3D" id="3.30.40.10">
    <property type="entry name" value="Zinc/RING finger domain, C3HC4 (zinc finger)"/>
    <property type="match status" value="1"/>
</dbReference>
<name>A0A9Q0FCL4_9ROSI</name>
<dbReference type="PROSITE" id="PS00518">
    <property type="entry name" value="ZF_RING_1"/>
    <property type="match status" value="1"/>
</dbReference>
<keyword evidence="7 11" id="KW-0833">Ubl conjugation pathway</keyword>
<keyword evidence="15" id="KW-1185">Reference proteome</keyword>
<accession>A0A9Q0FCL4</accession>
<dbReference type="CDD" id="cd16745">
    <property type="entry name" value="RING-HC_AtRMA-like"/>
    <property type="match status" value="1"/>
</dbReference>
<dbReference type="OrthoDB" id="6270329at2759"/>
<dbReference type="GO" id="GO:0006511">
    <property type="term" value="P:ubiquitin-dependent protein catabolic process"/>
    <property type="evidence" value="ECO:0007669"/>
    <property type="project" value="UniProtKB-UniRule"/>
</dbReference>
<dbReference type="GO" id="GO:0008270">
    <property type="term" value="F:zinc ion binding"/>
    <property type="evidence" value="ECO:0007669"/>
    <property type="project" value="UniProtKB-KW"/>
</dbReference>
<evidence type="ECO:0000256" key="10">
    <source>
        <dbReference type="PROSITE-ProRule" id="PRU00175"/>
    </source>
</evidence>
<comment type="pathway">
    <text evidence="3 11">Protein modification; protein ubiquitination.</text>
</comment>
<keyword evidence="4 11" id="KW-0808">Transferase</keyword>
<dbReference type="Pfam" id="PF00097">
    <property type="entry name" value="zf-C3HC4"/>
    <property type="match status" value="1"/>
</dbReference>
<evidence type="ECO:0000256" key="4">
    <source>
        <dbReference type="ARBA" id="ARBA00022679"/>
    </source>
</evidence>
<dbReference type="AlphaFoldDB" id="A0A9Q0FCL4"/>
<feature type="region of interest" description="Disordered" evidence="12">
    <location>
        <begin position="90"/>
        <end position="139"/>
    </location>
</feature>
<evidence type="ECO:0000256" key="11">
    <source>
        <dbReference type="RuleBase" id="RU369090"/>
    </source>
</evidence>
<evidence type="ECO:0000256" key="1">
    <source>
        <dbReference type="ARBA" id="ARBA00000900"/>
    </source>
</evidence>
<reference evidence="14" key="2">
    <citation type="journal article" date="2023" name="Plants (Basel)">
        <title>Annotation of the Turnera subulata (Passifloraceae) Draft Genome Reveals the S-Locus Evolved after the Divergence of Turneroideae from Passifloroideae in a Stepwise Manner.</title>
        <authorList>
            <person name="Henning P.M."/>
            <person name="Roalson E.H."/>
            <person name="Mir W."/>
            <person name="McCubbin A.G."/>
            <person name="Shore J.S."/>
        </authorList>
    </citation>
    <scope>NUCLEOTIDE SEQUENCE</scope>
    <source>
        <strain evidence="14">F60SS</strain>
    </source>
</reference>
<dbReference type="SMART" id="SM00184">
    <property type="entry name" value="RING"/>
    <property type="match status" value="1"/>
</dbReference>
<dbReference type="EMBL" id="JAKUCV010006070">
    <property type="protein sequence ID" value="KAJ4828852.1"/>
    <property type="molecule type" value="Genomic_DNA"/>
</dbReference>
<evidence type="ECO:0000256" key="7">
    <source>
        <dbReference type="ARBA" id="ARBA00022786"/>
    </source>
</evidence>
<keyword evidence="6 10" id="KW-0863">Zinc-finger</keyword>
<keyword evidence="11" id="KW-0256">Endoplasmic reticulum</keyword>
<keyword evidence="9" id="KW-0472">Membrane</keyword>
<evidence type="ECO:0000313" key="15">
    <source>
        <dbReference type="Proteomes" id="UP001141552"/>
    </source>
</evidence>
<feature type="domain" description="RING-type" evidence="13">
    <location>
        <begin position="30"/>
        <end position="77"/>
    </location>
</feature>
<evidence type="ECO:0000256" key="8">
    <source>
        <dbReference type="ARBA" id="ARBA00022833"/>
    </source>
</evidence>
<comment type="function">
    <text evidence="11">E3 ubiquitin-protein ligase.</text>
</comment>
<dbReference type="PROSITE" id="PS50089">
    <property type="entry name" value="ZF_RING_2"/>
    <property type="match status" value="1"/>
</dbReference>
<evidence type="ECO:0000256" key="12">
    <source>
        <dbReference type="SAM" id="MobiDB-lite"/>
    </source>
</evidence>
<keyword evidence="5 11" id="KW-0479">Metal-binding</keyword>
<evidence type="ECO:0000256" key="3">
    <source>
        <dbReference type="ARBA" id="ARBA00004906"/>
    </source>
</evidence>
<evidence type="ECO:0000256" key="6">
    <source>
        <dbReference type="ARBA" id="ARBA00022771"/>
    </source>
</evidence>
<dbReference type="InterPro" id="IPR001841">
    <property type="entry name" value="Znf_RING"/>
</dbReference>
<evidence type="ECO:0000313" key="14">
    <source>
        <dbReference type="EMBL" id="KAJ4828852.1"/>
    </source>
</evidence>
<dbReference type="InterPro" id="IPR018957">
    <property type="entry name" value="Znf_C3HC4_RING-type"/>
</dbReference>
<protein>
    <recommendedName>
        <fullName evidence="11">E3 ubiquitin-protein ligase RMA</fullName>
        <ecNumber evidence="11">2.3.2.27</ecNumber>
    </recommendedName>
    <alternativeName>
        <fullName evidence="11">Protein RING membrane-anchor</fullName>
    </alternativeName>
    <alternativeName>
        <fullName evidence="11">RING-type E3 ubiquitin transferase RMA</fullName>
    </alternativeName>
</protein>
<comment type="caution">
    <text evidence="14">The sequence shown here is derived from an EMBL/GenBank/DDBJ whole genome shotgun (WGS) entry which is preliminary data.</text>
</comment>
<dbReference type="GO" id="GO:0061630">
    <property type="term" value="F:ubiquitin protein ligase activity"/>
    <property type="evidence" value="ECO:0007669"/>
    <property type="project" value="UniProtKB-UniRule"/>
</dbReference>
<evidence type="ECO:0000259" key="13">
    <source>
        <dbReference type="PROSITE" id="PS50089"/>
    </source>
</evidence>
<dbReference type="InterPro" id="IPR017907">
    <property type="entry name" value="Znf_RING_CS"/>
</dbReference>